<name>A0A7L4YMZ9_9ACTN</name>
<evidence type="ECO:0000256" key="1">
    <source>
        <dbReference type="SAM" id="MobiDB-lite"/>
    </source>
</evidence>
<dbReference type="InterPro" id="IPR000212">
    <property type="entry name" value="DNA_helicase_UvrD/REP"/>
</dbReference>
<dbReference type="Proteomes" id="UP000463857">
    <property type="component" value="Chromosome"/>
</dbReference>
<organism evidence="3 4">
    <name type="scientific">Epidermidibacterium keratini</name>
    <dbReference type="NCBI Taxonomy" id="1891644"/>
    <lineage>
        <taxon>Bacteria</taxon>
        <taxon>Bacillati</taxon>
        <taxon>Actinomycetota</taxon>
        <taxon>Actinomycetes</taxon>
        <taxon>Sporichthyales</taxon>
        <taxon>Sporichthyaceae</taxon>
        <taxon>Epidermidibacterium</taxon>
    </lineage>
</organism>
<dbReference type="InterPro" id="IPR027417">
    <property type="entry name" value="P-loop_NTPase"/>
</dbReference>
<keyword evidence="3" id="KW-0067">ATP-binding</keyword>
<evidence type="ECO:0000313" key="3">
    <source>
        <dbReference type="EMBL" id="QHC00530.1"/>
    </source>
</evidence>
<dbReference type="InParanoid" id="A0A7L4YMZ9"/>
<dbReference type="KEGG" id="eke:EK0264_09695"/>
<dbReference type="GO" id="GO:0000725">
    <property type="term" value="P:recombinational repair"/>
    <property type="evidence" value="ECO:0007669"/>
    <property type="project" value="TreeGrafter"/>
</dbReference>
<sequence>MALLDELAALVGAPASLGPTPTPAETFSARAASDRTWAYGHVIVDEAQELSAMQWRALARRCPALSFTIVGDVNQTANVAGASSWDVMLRPLFGDRLHERHLTICYRTPREVIDLTPPILAAAASTVEAPRAARSNGITPYRIDVLPAEIADIARNTAQELAAEYAGGQVAVIWPDGVSTTARSLALPHCSTTDRDSSTTDGDGSTTDGQESTTDNGNSGGGDVVEVSASGAKGLEFDAVVLVEPALVAAGPRGWNTLYVALTRCTQQLVVVASTPGPSELAIEARA</sequence>
<dbReference type="EMBL" id="CP047156">
    <property type="protein sequence ID" value="QHC00530.1"/>
    <property type="molecule type" value="Genomic_DNA"/>
</dbReference>
<dbReference type="GO" id="GO:0043138">
    <property type="term" value="F:3'-5' DNA helicase activity"/>
    <property type="evidence" value="ECO:0007669"/>
    <property type="project" value="TreeGrafter"/>
</dbReference>
<gene>
    <name evidence="3" type="ORF">EK0264_09695</name>
</gene>
<keyword evidence="4" id="KW-1185">Reference proteome</keyword>
<accession>A0A7L4YMZ9</accession>
<dbReference type="InterPro" id="IPR027785">
    <property type="entry name" value="UvrD-like_helicase_C"/>
</dbReference>
<proteinExistence type="predicted"/>
<dbReference type="Gene3D" id="3.40.50.300">
    <property type="entry name" value="P-loop containing nucleotide triphosphate hydrolases"/>
    <property type="match status" value="2"/>
</dbReference>
<dbReference type="OrthoDB" id="3400185at2"/>
<protein>
    <submittedName>
        <fullName evidence="3">ATP-binding domain-containing protein</fullName>
    </submittedName>
</protein>
<feature type="domain" description="UvrD-like helicase C-terminal" evidence="2">
    <location>
        <begin position="232"/>
        <end position="272"/>
    </location>
</feature>
<dbReference type="GO" id="GO:0005829">
    <property type="term" value="C:cytosol"/>
    <property type="evidence" value="ECO:0007669"/>
    <property type="project" value="TreeGrafter"/>
</dbReference>
<reference evidence="3 4" key="1">
    <citation type="journal article" date="2018" name="Int. J. Syst. Evol. Microbiol.">
        <title>Epidermidibacterium keratini gen. nov., sp. nov., a member of the family Sporichthyaceae, isolated from keratin epidermis.</title>
        <authorList>
            <person name="Lee D.G."/>
            <person name="Trujillo M.E."/>
            <person name="Kang S."/>
            <person name="Nam J.J."/>
            <person name="Kim Y.J."/>
        </authorList>
    </citation>
    <scope>NUCLEOTIDE SEQUENCE [LARGE SCALE GENOMIC DNA]</scope>
    <source>
        <strain evidence="3 4">EPI-7</strain>
    </source>
</reference>
<dbReference type="GO" id="GO:0005524">
    <property type="term" value="F:ATP binding"/>
    <property type="evidence" value="ECO:0007669"/>
    <property type="project" value="UniProtKB-KW"/>
</dbReference>
<dbReference type="AlphaFoldDB" id="A0A7L4YMZ9"/>
<evidence type="ECO:0000313" key="4">
    <source>
        <dbReference type="Proteomes" id="UP000463857"/>
    </source>
</evidence>
<feature type="compositionally biased region" description="Low complexity" evidence="1">
    <location>
        <begin position="199"/>
        <end position="215"/>
    </location>
</feature>
<dbReference type="RefSeq" id="WP_159545106.1">
    <property type="nucleotide sequence ID" value="NZ_CP047156.1"/>
</dbReference>
<dbReference type="GO" id="GO:0003677">
    <property type="term" value="F:DNA binding"/>
    <property type="evidence" value="ECO:0007669"/>
    <property type="project" value="InterPro"/>
</dbReference>
<dbReference type="PANTHER" id="PTHR11070">
    <property type="entry name" value="UVRD / RECB / PCRA DNA HELICASE FAMILY MEMBER"/>
    <property type="match status" value="1"/>
</dbReference>
<keyword evidence="3" id="KW-0547">Nucleotide-binding</keyword>
<feature type="region of interest" description="Disordered" evidence="1">
    <location>
        <begin position="189"/>
        <end position="226"/>
    </location>
</feature>
<dbReference type="SUPFAM" id="SSF52540">
    <property type="entry name" value="P-loop containing nucleoside triphosphate hydrolases"/>
    <property type="match status" value="1"/>
</dbReference>
<evidence type="ECO:0000259" key="2">
    <source>
        <dbReference type="Pfam" id="PF13538"/>
    </source>
</evidence>
<dbReference type="Pfam" id="PF13538">
    <property type="entry name" value="UvrD_C_2"/>
    <property type="match status" value="1"/>
</dbReference>
<dbReference type="PANTHER" id="PTHR11070:SF45">
    <property type="entry name" value="DNA 3'-5' HELICASE"/>
    <property type="match status" value="1"/>
</dbReference>